<evidence type="ECO:0000256" key="5">
    <source>
        <dbReference type="ARBA" id="ARBA00023136"/>
    </source>
</evidence>
<evidence type="ECO:0000313" key="9">
    <source>
        <dbReference type="Proteomes" id="UP000183404"/>
    </source>
</evidence>
<proteinExistence type="predicted"/>
<dbReference type="RefSeq" id="WP_074592006.1">
    <property type="nucleotide sequence ID" value="NZ_FNBS01000005.1"/>
</dbReference>
<keyword evidence="5 6" id="KW-0472">Membrane</keyword>
<dbReference type="GO" id="GO:0005886">
    <property type="term" value="C:plasma membrane"/>
    <property type="evidence" value="ECO:0007669"/>
    <property type="project" value="UniProtKB-SubCell"/>
</dbReference>
<evidence type="ECO:0000256" key="3">
    <source>
        <dbReference type="ARBA" id="ARBA00022692"/>
    </source>
</evidence>
<evidence type="ECO:0000256" key="2">
    <source>
        <dbReference type="ARBA" id="ARBA00022475"/>
    </source>
</evidence>
<dbReference type="Gene3D" id="1.20.81.30">
    <property type="entry name" value="Type II secretion system (T2SS), domain F"/>
    <property type="match status" value="1"/>
</dbReference>
<accession>A0A1G7IR64</accession>
<dbReference type="InterPro" id="IPR042094">
    <property type="entry name" value="T2SS_GspF_sf"/>
</dbReference>
<sequence>MILFLIFIASFLFFVTLIALHEYRLYQIQVRLNRQLLKQPDVKFNLFSFIGKLYSKLEVMLKEAGIRIDTDDFILYFLYLSVIIIAVGSVFDRLTYSFIVIAFLIFVVKAAADMMKERRKFEMEKNFGNFASEISVLLKANPNLSSAIEELSHSISDKLLKEEINAVVNDINTGLSVESALKNFKDRNSFSKVISSWVDSIIFANMTGASLTAVSEEAAERINKKIIRMKNIRQKTARLKMVALSILGLMIITFGIMGSSMPGFKEAFDLPIGKIILLITAVIVIATTYYIFNSINRLLTF</sequence>
<feature type="transmembrane region" description="Helical" evidence="6">
    <location>
        <begin position="239"/>
        <end position="260"/>
    </location>
</feature>
<evidence type="ECO:0000256" key="4">
    <source>
        <dbReference type="ARBA" id="ARBA00022989"/>
    </source>
</evidence>
<dbReference type="EMBL" id="FNBS01000005">
    <property type="protein sequence ID" value="SDF15151.1"/>
    <property type="molecule type" value="Genomic_DNA"/>
</dbReference>
<dbReference type="Pfam" id="PF00482">
    <property type="entry name" value="T2SSF"/>
    <property type="match status" value="1"/>
</dbReference>
<feature type="transmembrane region" description="Helical" evidence="6">
    <location>
        <begin position="97"/>
        <end position="115"/>
    </location>
</feature>
<organism evidence="8 9">
    <name type="scientific">Thermoanaerobacter thermohydrosulfuricus</name>
    <name type="common">Clostridium thermohydrosulfuricum</name>
    <dbReference type="NCBI Taxonomy" id="1516"/>
    <lineage>
        <taxon>Bacteria</taxon>
        <taxon>Bacillati</taxon>
        <taxon>Bacillota</taxon>
        <taxon>Clostridia</taxon>
        <taxon>Thermoanaerobacterales</taxon>
        <taxon>Thermoanaerobacteraceae</taxon>
        <taxon>Thermoanaerobacter</taxon>
    </lineage>
</organism>
<evidence type="ECO:0000259" key="7">
    <source>
        <dbReference type="Pfam" id="PF00482"/>
    </source>
</evidence>
<keyword evidence="3 6" id="KW-0812">Transmembrane</keyword>
<feature type="transmembrane region" description="Helical" evidence="6">
    <location>
        <begin position="272"/>
        <end position="292"/>
    </location>
</feature>
<gene>
    <name evidence="8" type="ORF">SAMN04244560_00312</name>
</gene>
<reference evidence="8 9" key="1">
    <citation type="submission" date="2016-10" db="EMBL/GenBank/DDBJ databases">
        <authorList>
            <person name="de Groot N.N."/>
        </authorList>
    </citation>
    <scope>NUCLEOTIDE SEQUENCE [LARGE SCALE GENOMIC DNA]</scope>
    <source>
        <strain evidence="8 9">DSM 569</strain>
    </source>
</reference>
<dbReference type="PANTHER" id="PTHR35007:SF1">
    <property type="entry name" value="PILUS ASSEMBLY PROTEIN"/>
    <property type="match status" value="1"/>
</dbReference>
<keyword evidence="4 6" id="KW-1133">Transmembrane helix</keyword>
<feature type="transmembrane region" description="Helical" evidence="6">
    <location>
        <begin position="73"/>
        <end position="91"/>
    </location>
</feature>
<evidence type="ECO:0000313" key="8">
    <source>
        <dbReference type="EMBL" id="SDF15151.1"/>
    </source>
</evidence>
<dbReference type="Proteomes" id="UP000183404">
    <property type="component" value="Unassembled WGS sequence"/>
</dbReference>
<evidence type="ECO:0000256" key="6">
    <source>
        <dbReference type="SAM" id="Phobius"/>
    </source>
</evidence>
<keyword evidence="2" id="KW-1003">Cell membrane</keyword>
<protein>
    <submittedName>
        <fullName evidence="8">Tight adherence protein B</fullName>
    </submittedName>
</protein>
<comment type="subcellular location">
    <subcellularLocation>
        <location evidence="1">Cell membrane</location>
        <topology evidence="1">Multi-pass membrane protein</topology>
    </subcellularLocation>
</comment>
<evidence type="ECO:0000256" key="1">
    <source>
        <dbReference type="ARBA" id="ARBA00004651"/>
    </source>
</evidence>
<dbReference type="InterPro" id="IPR018076">
    <property type="entry name" value="T2SS_GspF_dom"/>
</dbReference>
<feature type="domain" description="Type II secretion system protein GspF" evidence="7">
    <location>
        <begin position="130"/>
        <end position="257"/>
    </location>
</feature>
<dbReference type="AlphaFoldDB" id="A0A1G7IR64"/>
<name>A0A1G7IR64_THETY</name>
<dbReference type="PANTHER" id="PTHR35007">
    <property type="entry name" value="INTEGRAL MEMBRANE PROTEIN-RELATED"/>
    <property type="match status" value="1"/>
</dbReference>